<evidence type="ECO:0000313" key="3">
    <source>
        <dbReference type="Proteomes" id="UP000323011"/>
    </source>
</evidence>
<gene>
    <name evidence="2" type="ORF">FNF29_00308</name>
</gene>
<organism evidence="2 3">
    <name type="scientific">Cafeteria roenbergensis</name>
    <name type="common">Marine flagellate</name>
    <dbReference type="NCBI Taxonomy" id="33653"/>
    <lineage>
        <taxon>Eukaryota</taxon>
        <taxon>Sar</taxon>
        <taxon>Stramenopiles</taxon>
        <taxon>Bigyra</taxon>
        <taxon>Opalozoa</taxon>
        <taxon>Bicosoecida</taxon>
        <taxon>Cafeteriaceae</taxon>
        <taxon>Cafeteria</taxon>
    </lineage>
</organism>
<evidence type="ECO:0000256" key="1">
    <source>
        <dbReference type="SAM" id="MobiDB-lite"/>
    </source>
</evidence>
<keyword evidence="3" id="KW-1185">Reference proteome</keyword>
<comment type="caution">
    <text evidence="2">The sequence shown here is derived from an EMBL/GenBank/DDBJ whole genome shotgun (WGS) entry which is preliminary data.</text>
</comment>
<sequence length="451" mass="47173">MPRVRAAQEGGMPFKNRSSIWHWRLGGLLGCLALFTVGLFLAAPPELRSSRAVSGWVFRAKEMRLPESWCEGGVWMPVTAREPVSTSGGIVELIPGAGPLEGAKGQLAVLTSFSELGLGREAASSELTRQWSVIGVVAQVVDRSRRPGGEEHEPQAAAVVLRTLIEADGMPAVEEGQEEEEQGAGSPRRAMSMRDVAVAAMSDGDRNDAGPRALGPSGGSRISSPWPQTALVAEQVGECGGPELCLARACEMLRTVGQSSAAAQLAGVCPRQHNLMDILVRGTRASPEAAWDDVHDSSSHVSKWEGGCHQVVAQVSPLVVAHSPSCDRLSATSASGIPAEQVMQSFEALALEAVEPIRACTHGVVLEHQMSALRAGAAPVGPGDVFDEPSQAASAETLEACALLGFQETLAHHQVPETSLSGAARLAAAERALGEQVVQLVAQSALNAVLA</sequence>
<proteinExistence type="predicted"/>
<dbReference type="AlphaFoldDB" id="A0A5A8CYY5"/>
<feature type="region of interest" description="Disordered" evidence="1">
    <location>
        <begin position="169"/>
        <end position="225"/>
    </location>
</feature>
<accession>A0A5A8CYY5</accession>
<protein>
    <submittedName>
        <fullName evidence="2">Uncharacterized protein</fullName>
    </submittedName>
</protein>
<name>A0A5A8CYY5_CAFRO</name>
<evidence type="ECO:0000313" key="2">
    <source>
        <dbReference type="EMBL" id="KAA0157734.1"/>
    </source>
</evidence>
<dbReference type="Proteomes" id="UP000323011">
    <property type="component" value="Unassembled WGS sequence"/>
</dbReference>
<reference evidence="2 3" key="1">
    <citation type="submission" date="2019-07" db="EMBL/GenBank/DDBJ databases">
        <title>Genomes of Cafeteria roenbergensis.</title>
        <authorList>
            <person name="Fischer M.G."/>
            <person name="Hackl T."/>
            <person name="Roman M."/>
        </authorList>
    </citation>
    <scope>NUCLEOTIDE SEQUENCE [LARGE SCALE GENOMIC DNA]</scope>
    <source>
        <strain evidence="2 3">BVI</strain>
    </source>
</reference>
<dbReference type="EMBL" id="VLTN01000001">
    <property type="protein sequence ID" value="KAA0157734.1"/>
    <property type="molecule type" value="Genomic_DNA"/>
</dbReference>